<feature type="signal peptide" evidence="5">
    <location>
        <begin position="1"/>
        <end position="23"/>
    </location>
</feature>
<comment type="similarity">
    <text evidence="2 5">Belongs to the RxLR effector family.</text>
</comment>
<keyword evidence="7" id="KW-1185">Reference proteome</keyword>
<evidence type="ECO:0000256" key="5">
    <source>
        <dbReference type="RuleBase" id="RU367124"/>
    </source>
</evidence>
<dbReference type="Proteomes" id="UP000693981">
    <property type="component" value="Unassembled WGS sequence"/>
</dbReference>
<dbReference type="InterPro" id="IPR031825">
    <property type="entry name" value="RXLR"/>
</dbReference>
<comment type="function">
    <text evidence="5">Effector that suppresses plant defense responses during pathogen infection.</text>
</comment>
<reference evidence="6" key="1">
    <citation type="submission" date="2021-02" db="EMBL/GenBank/DDBJ databases">
        <authorList>
            <person name="Palmer J.M."/>
        </authorList>
    </citation>
    <scope>NUCLEOTIDE SEQUENCE</scope>
    <source>
        <strain evidence="6">SCRP23</strain>
    </source>
</reference>
<accession>A0A8T1VPX5</accession>
<name>A0A8T1VPX5_9STRA</name>
<evidence type="ECO:0000313" key="7">
    <source>
        <dbReference type="Proteomes" id="UP000693981"/>
    </source>
</evidence>
<comment type="subcellular location">
    <subcellularLocation>
        <location evidence="1 5">Secreted</location>
    </subcellularLocation>
</comment>
<dbReference type="EMBL" id="JAGDFL010000654">
    <property type="protein sequence ID" value="KAG7383405.1"/>
    <property type="molecule type" value="Genomic_DNA"/>
</dbReference>
<organism evidence="6 7">
    <name type="scientific">Phytophthora boehmeriae</name>
    <dbReference type="NCBI Taxonomy" id="109152"/>
    <lineage>
        <taxon>Eukaryota</taxon>
        <taxon>Sar</taxon>
        <taxon>Stramenopiles</taxon>
        <taxon>Oomycota</taxon>
        <taxon>Peronosporomycetes</taxon>
        <taxon>Peronosporales</taxon>
        <taxon>Peronosporaceae</taxon>
        <taxon>Phytophthora</taxon>
    </lineage>
</organism>
<keyword evidence="4 5" id="KW-0732">Signal</keyword>
<evidence type="ECO:0000256" key="3">
    <source>
        <dbReference type="ARBA" id="ARBA00022525"/>
    </source>
</evidence>
<keyword evidence="3 5" id="KW-0964">Secreted</keyword>
<protein>
    <recommendedName>
        <fullName evidence="5">RxLR effector protein</fullName>
    </recommendedName>
</protein>
<dbReference type="Pfam" id="PF16810">
    <property type="entry name" value="RXLR"/>
    <property type="match status" value="1"/>
</dbReference>
<sequence length="147" mass="16135">MRVTSLLLATMSMANFAANDATAGPIPTGYVGDASQRHLRAYNSDGALEKEERGGGFNFSGLRKFAQGEASTSKAAKKATKAFEEKAAKVQKQADDMLLGDQHAALGYTTWSDKGYTLDDLTKLLNLDNNPQYTLLYNGYMFRKYMN</sequence>
<dbReference type="GO" id="GO:0005576">
    <property type="term" value="C:extracellular region"/>
    <property type="evidence" value="ECO:0007669"/>
    <property type="project" value="UniProtKB-SubCell"/>
</dbReference>
<evidence type="ECO:0000256" key="1">
    <source>
        <dbReference type="ARBA" id="ARBA00004613"/>
    </source>
</evidence>
<dbReference type="AlphaFoldDB" id="A0A8T1VPX5"/>
<comment type="domain">
    <text evidence="5">The RxLR-dEER motif acts to carry the protein into the host cell cytoplasm through binding to cell surface phosphatidylinositol-3-phosphate.</text>
</comment>
<proteinExistence type="inferred from homology"/>
<comment type="caution">
    <text evidence="6">The sequence shown here is derived from an EMBL/GenBank/DDBJ whole genome shotgun (WGS) entry which is preliminary data.</text>
</comment>
<evidence type="ECO:0000256" key="2">
    <source>
        <dbReference type="ARBA" id="ARBA00010400"/>
    </source>
</evidence>
<feature type="chain" id="PRO_5035969017" description="RxLR effector protein" evidence="5">
    <location>
        <begin position="24"/>
        <end position="147"/>
    </location>
</feature>
<gene>
    <name evidence="6" type="ORF">PHYBOEH_009945</name>
</gene>
<evidence type="ECO:0000313" key="6">
    <source>
        <dbReference type="EMBL" id="KAG7383405.1"/>
    </source>
</evidence>
<evidence type="ECO:0000256" key="4">
    <source>
        <dbReference type="ARBA" id="ARBA00022729"/>
    </source>
</evidence>